<sequence length="84" mass="9242">METTITTAKGKKIVDLPKNVITILAVQAAKTGKSTKAFMESLLIDAASKIDDVATYEHLSRTQPDGHVMVSTEEKEEFEKKYGL</sequence>
<evidence type="ECO:0000313" key="3">
    <source>
        <dbReference type="Proteomes" id="UP000291917"/>
    </source>
</evidence>
<reference evidence="2 3" key="2">
    <citation type="journal article" date="2019" name="Science, e1252229">
        <title>Invertible promoters mediate bacterial phase variation, antibiotic resistance, and host adaptation in the gut.</title>
        <authorList>
            <person name="Jiang X."/>
            <person name="Hall A.B."/>
            <person name="Arthur T.D."/>
            <person name="Plichta D.R."/>
            <person name="Covington C.T."/>
            <person name="Poyet M."/>
            <person name="Crothers J."/>
            <person name="Moses P.L."/>
            <person name="Tolonen A.C."/>
            <person name="Vlamakis H."/>
            <person name="Alm E.J."/>
            <person name="Xavier R.J."/>
        </authorList>
    </citation>
    <scope>NUCLEOTIDE SEQUENCE [LARGE SCALE GENOMIC DNA]</scope>
    <source>
        <strain evidence="2">Bj_0095</strain>
        <strain evidence="3">bj_0095</strain>
    </source>
</reference>
<dbReference type="AlphaFoldDB" id="A0A4V1YSE0"/>
<organism evidence="2 3">
    <name type="scientific">Bacteroides eggerthii</name>
    <dbReference type="NCBI Taxonomy" id="28111"/>
    <lineage>
        <taxon>Bacteria</taxon>
        <taxon>Pseudomonadati</taxon>
        <taxon>Bacteroidota</taxon>
        <taxon>Bacteroidia</taxon>
        <taxon>Bacteroidales</taxon>
        <taxon>Bacteroidaceae</taxon>
        <taxon>Bacteroides</taxon>
    </lineage>
</organism>
<dbReference type="EMBL" id="VVZX01000035">
    <property type="protein sequence ID" value="KAA5269328.1"/>
    <property type="molecule type" value="Genomic_DNA"/>
</dbReference>
<reference evidence="1 4" key="1">
    <citation type="journal article" date="2019" name="Nat. Med.">
        <title>A library of human gut bacterial isolates paired with longitudinal multiomics data enables mechanistic microbiome research.</title>
        <authorList>
            <person name="Poyet M."/>
            <person name="Groussin M."/>
            <person name="Gibbons S.M."/>
            <person name="Avila-Pacheco J."/>
            <person name="Jiang X."/>
            <person name="Kearney S.M."/>
            <person name="Perrotta A.R."/>
            <person name="Berdy B."/>
            <person name="Zhao S."/>
            <person name="Lieberman T.D."/>
            <person name="Swanson P.K."/>
            <person name="Smith M."/>
            <person name="Roesemann S."/>
            <person name="Alexander J.E."/>
            <person name="Rich S.A."/>
            <person name="Livny J."/>
            <person name="Vlamakis H."/>
            <person name="Clish C."/>
            <person name="Bullock K."/>
            <person name="Deik A."/>
            <person name="Scott J."/>
            <person name="Pierce K.A."/>
            <person name="Xavier R.J."/>
            <person name="Alm E.J."/>
        </authorList>
    </citation>
    <scope>NUCLEOTIDE SEQUENCE [LARGE SCALE GENOMIC DNA]</scope>
    <source>
        <strain evidence="1 4">BIOML-A1</strain>
    </source>
</reference>
<keyword evidence="4" id="KW-1185">Reference proteome</keyword>
<dbReference type="Proteomes" id="UP000335496">
    <property type="component" value="Unassembled WGS sequence"/>
</dbReference>
<evidence type="ECO:0000313" key="1">
    <source>
        <dbReference type="EMBL" id="KAA5269328.1"/>
    </source>
</evidence>
<dbReference type="EMBL" id="RCXL01000037">
    <property type="protein sequence ID" value="RYT69250.1"/>
    <property type="molecule type" value="Genomic_DNA"/>
</dbReference>
<dbReference type="RefSeq" id="WP_130089167.1">
    <property type="nucleotide sequence ID" value="NZ_RCXL01000037.1"/>
</dbReference>
<proteinExistence type="predicted"/>
<evidence type="ECO:0000313" key="4">
    <source>
        <dbReference type="Proteomes" id="UP000335496"/>
    </source>
</evidence>
<name>A0A4V1YSE0_9BACE</name>
<comment type="caution">
    <text evidence="2">The sequence shown here is derived from an EMBL/GenBank/DDBJ whole genome shotgun (WGS) entry which is preliminary data.</text>
</comment>
<dbReference type="Proteomes" id="UP000291917">
    <property type="component" value="Unassembled WGS sequence"/>
</dbReference>
<evidence type="ECO:0008006" key="5">
    <source>
        <dbReference type="Google" id="ProtNLM"/>
    </source>
</evidence>
<accession>A0A4V1YSE0</accession>
<gene>
    <name evidence="2" type="ORF">EAJ03_17380</name>
    <name evidence="1" type="ORF">F2Z23_17790</name>
</gene>
<evidence type="ECO:0000313" key="2">
    <source>
        <dbReference type="EMBL" id="RYT69250.1"/>
    </source>
</evidence>
<protein>
    <recommendedName>
        <fullName evidence="5">CopG family transcriptional regulator</fullName>
    </recommendedName>
</protein>